<evidence type="ECO:0000313" key="4">
    <source>
        <dbReference type="Proteomes" id="UP000176846"/>
    </source>
</evidence>
<organism evidence="3 4">
    <name type="scientific">Candidatus Uhrbacteria bacterium RIFCSPLOWO2_01_FULL_47_25</name>
    <dbReference type="NCBI Taxonomy" id="1802402"/>
    <lineage>
        <taxon>Bacteria</taxon>
        <taxon>Candidatus Uhriibacteriota</taxon>
    </lineage>
</organism>
<keyword evidence="1" id="KW-1133">Transmembrane helix</keyword>
<feature type="transmembrane region" description="Helical" evidence="1">
    <location>
        <begin position="355"/>
        <end position="381"/>
    </location>
</feature>
<keyword evidence="1" id="KW-0472">Membrane</keyword>
<reference evidence="3 4" key="1">
    <citation type="journal article" date="2016" name="Nat. Commun.">
        <title>Thousands of microbial genomes shed light on interconnected biogeochemical processes in an aquifer system.</title>
        <authorList>
            <person name="Anantharaman K."/>
            <person name="Brown C.T."/>
            <person name="Hug L.A."/>
            <person name="Sharon I."/>
            <person name="Castelle C.J."/>
            <person name="Probst A.J."/>
            <person name="Thomas B.C."/>
            <person name="Singh A."/>
            <person name="Wilkins M.J."/>
            <person name="Karaoz U."/>
            <person name="Brodie E.L."/>
            <person name="Williams K.H."/>
            <person name="Hubbard S.S."/>
            <person name="Banfield J.F."/>
        </authorList>
    </citation>
    <scope>NUCLEOTIDE SEQUENCE [LARGE SCALE GENOMIC DNA]</scope>
</reference>
<keyword evidence="1" id="KW-0812">Transmembrane</keyword>
<evidence type="ECO:0000256" key="1">
    <source>
        <dbReference type="SAM" id="Phobius"/>
    </source>
</evidence>
<feature type="transmembrane region" description="Helical" evidence="1">
    <location>
        <begin position="30"/>
        <end position="51"/>
    </location>
</feature>
<feature type="transmembrane region" description="Helical" evidence="1">
    <location>
        <begin position="437"/>
        <end position="457"/>
    </location>
</feature>
<sequence length="487" mass="57495">MIPGVLVWTTFILAVTLSFLKPLWVVYFIIIFDLYWLLRVCYFVFYMILAWRSYSREVKRDWFDDLQREYPRWREMYHLIFLPTYREDLSIIESTIQRLSEVKYDPRRFIIILAGEERDRQNFLKNAAAITERYRHYFHDIIITLHPADLPDEIPGKGSNLNWSGHRVREYVDKAGLPYQNFIVSSFDIDTLVHPQYFACLTYKYLSHPNPTHTSYQPAVLYNNNIWQAPAITRIAAFGTTFWLMTELARPERLFTFSSHSMSWQALVDVNFWEKQIVTEDSRIFLQCLLRYDGDYTVTPMYVPVSMDMVTSTSYIGSLVSLYKQQRRWAWGIEHLPYMLWNFSKNSKIKFRKKLYYIWNLSEGMYSWATTPIMIFVLGRLPLYVAPTHLREQALFQNAPFVLETLLQLSMIGIFISVLMSLKLLPPRPDSIKPHAYLTMVLQWLLLPITIGVFGSLPATEAQTRLMLGWYLGFNVTEKARSEPVAL</sequence>
<dbReference type="InterPro" id="IPR029044">
    <property type="entry name" value="Nucleotide-diphossugar_trans"/>
</dbReference>
<dbReference type="EMBL" id="MGEK01000002">
    <property type="protein sequence ID" value="OGL83143.1"/>
    <property type="molecule type" value="Genomic_DNA"/>
</dbReference>
<dbReference type="Proteomes" id="UP000176846">
    <property type="component" value="Unassembled WGS sequence"/>
</dbReference>
<proteinExistence type="predicted"/>
<feature type="domain" description="Glycosyltransferase 2-like" evidence="2">
    <location>
        <begin position="188"/>
        <end position="376"/>
    </location>
</feature>
<dbReference type="Gene3D" id="3.90.550.10">
    <property type="entry name" value="Spore Coat Polysaccharide Biosynthesis Protein SpsA, Chain A"/>
    <property type="match status" value="1"/>
</dbReference>
<comment type="caution">
    <text evidence="3">The sequence shown here is derived from an EMBL/GenBank/DDBJ whole genome shotgun (WGS) entry which is preliminary data.</text>
</comment>
<evidence type="ECO:0000313" key="3">
    <source>
        <dbReference type="EMBL" id="OGL83143.1"/>
    </source>
</evidence>
<dbReference type="SUPFAM" id="SSF53448">
    <property type="entry name" value="Nucleotide-diphospho-sugar transferases"/>
    <property type="match status" value="1"/>
</dbReference>
<dbReference type="InterPro" id="IPR001173">
    <property type="entry name" value="Glyco_trans_2-like"/>
</dbReference>
<dbReference type="PANTHER" id="PTHR36851:SF1">
    <property type="entry name" value="GLYCO_TRANS_2-LIKE DOMAIN-CONTAINING PROTEIN"/>
    <property type="match status" value="1"/>
</dbReference>
<accession>A0A1F7UY10</accession>
<evidence type="ECO:0000259" key="2">
    <source>
        <dbReference type="Pfam" id="PF13632"/>
    </source>
</evidence>
<feature type="transmembrane region" description="Helical" evidence="1">
    <location>
        <begin position="401"/>
        <end position="425"/>
    </location>
</feature>
<dbReference type="Pfam" id="PF13632">
    <property type="entry name" value="Glyco_trans_2_3"/>
    <property type="match status" value="1"/>
</dbReference>
<gene>
    <name evidence="3" type="ORF">A2936_01420</name>
</gene>
<dbReference type="AlphaFoldDB" id="A0A1F7UY10"/>
<name>A0A1F7UY10_9BACT</name>
<protein>
    <recommendedName>
        <fullName evidence="2">Glycosyltransferase 2-like domain-containing protein</fullName>
    </recommendedName>
</protein>
<dbReference type="PANTHER" id="PTHR36851">
    <property type="entry name" value="UNNAMED PRODUCT"/>
    <property type="match status" value="1"/>
</dbReference>